<dbReference type="AlphaFoldDB" id="A0A1B0G7T0"/>
<evidence type="ECO:0000256" key="1">
    <source>
        <dbReference type="ARBA" id="ARBA00004173"/>
    </source>
</evidence>
<dbReference type="InterPro" id="IPR014748">
    <property type="entry name" value="Enoyl-CoA_hydra_C"/>
</dbReference>
<accession>A0A1B0G7T0</accession>
<evidence type="ECO:0000256" key="6">
    <source>
        <dbReference type="ARBA" id="ARBA00037410"/>
    </source>
</evidence>
<keyword evidence="4" id="KW-0443">Lipid metabolism</keyword>
<keyword evidence="9" id="KW-1185">Reference proteome</keyword>
<proteinExistence type="predicted"/>
<evidence type="ECO:0000313" key="9">
    <source>
        <dbReference type="Proteomes" id="UP000092444"/>
    </source>
</evidence>
<dbReference type="PANTHER" id="PTHR43602:SF1">
    <property type="entry name" value="ENOYL-COA HYDRATASE DOMAIN-CONTAINING PROTEIN 3, MITOCHONDRIAL"/>
    <property type="match status" value="1"/>
</dbReference>
<dbReference type="Proteomes" id="UP000092444">
    <property type="component" value="Unassembled WGS sequence"/>
</dbReference>
<evidence type="ECO:0000313" key="8">
    <source>
        <dbReference type="EnsemblMetazoa" id="GMOY009369-PA"/>
    </source>
</evidence>
<dbReference type="GO" id="GO:0006631">
    <property type="term" value="P:fatty acid metabolic process"/>
    <property type="evidence" value="ECO:0007669"/>
    <property type="project" value="UniProtKB-KW"/>
</dbReference>
<dbReference type="InterPro" id="IPR001753">
    <property type="entry name" value="Enoyl-CoA_hydra/iso"/>
</dbReference>
<dbReference type="Pfam" id="PF00378">
    <property type="entry name" value="ECH_1"/>
    <property type="match status" value="2"/>
</dbReference>
<dbReference type="STRING" id="37546.A0A1B0G7T0"/>
<organism evidence="8 9">
    <name type="scientific">Glossina morsitans morsitans</name>
    <name type="common">Savannah tsetse fly</name>
    <dbReference type="NCBI Taxonomy" id="37546"/>
    <lineage>
        <taxon>Eukaryota</taxon>
        <taxon>Metazoa</taxon>
        <taxon>Ecdysozoa</taxon>
        <taxon>Arthropoda</taxon>
        <taxon>Hexapoda</taxon>
        <taxon>Insecta</taxon>
        <taxon>Pterygota</taxon>
        <taxon>Neoptera</taxon>
        <taxon>Endopterygota</taxon>
        <taxon>Diptera</taxon>
        <taxon>Brachycera</taxon>
        <taxon>Muscomorpha</taxon>
        <taxon>Hippoboscoidea</taxon>
        <taxon>Glossinidae</taxon>
        <taxon>Glossina</taxon>
    </lineage>
</organism>
<sequence length="721" mass="79906">MLPAFIGTYKEREISARYLRFNVKLATLFFVVVNNQMSKRIIKTPVAEGTQLKCYVTLKISCNINLRQMSRAAFHLTSNQFTKSKQYEQYTKLFECDGVREISLREPKTRNSLSLSMMEEIMQHLCAEWHNKNLRCIIISSTGPVWSAGHDLKEISPECGVEQQTLVFEKLAKLVENIRRAPVPVIAKVNGIVAAGGVQLVASCDMVVCTEKSHFMTPSANIGVFASTPAVIMSRLMPHNKCLDMLLTGHPITAQDALKYGIRVVSEPDLDKEMEKIIISIKSKSRAVLALGKEFFYKQLELPLEQAYRQAIKTFVPKYCASCLIHTTAVPALQKFVEVLQRNGVRKITLNDPKTRNSLSMAMMDDILEALCLDWSNKELRCIILNAHGNVWSAGHNLRELGPCKPSKKQTEIFEKLTKIILSIYEAPVPVIAEVNGLAAAAGCQLVASCDFVIATDKSTFMTPGANFGIFCSTPGIAVSRVMSRSNAAYMLMTGLPINAHQAYQAGLVARVCSEDELEKEMCEITSAIKAKSHAVIALGKKFYYEQLQLPLEEAYRLGAETLLPKCYITSCVHTTGGHFRENNIPKMRRYKRVQQSDEVHELIIDDPPSNNSLTTIMMDILSEEIRSDWSDKDLRSIVLRTLIGYIWSVGHNLSKLGPCKVNGLVAGAGCQLVASCVFVASTDGSAFITMCLFYSTSGIVISRAMSQLKAACMEGFSGNG</sequence>
<name>A0A1B0G7T0_GLOMM</name>
<dbReference type="Gene3D" id="3.90.226.10">
    <property type="entry name" value="2-enoyl-CoA Hydratase, Chain A, domain 1"/>
    <property type="match status" value="2"/>
</dbReference>
<comment type="subcellular location">
    <subcellularLocation>
        <location evidence="1">Mitochondrion</location>
    </subcellularLocation>
</comment>
<dbReference type="EMBL" id="CCAG010016894">
    <property type="status" value="NOT_ANNOTATED_CDS"/>
    <property type="molecule type" value="Genomic_DNA"/>
</dbReference>
<dbReference type="PANTHER" id="PTHR43602">
    <property type="match status" value="1"/>
</dbReference>
<dbReference type="EnsemblMetazoa" id="GMOY009369-RA">
    <property type="protein sequence ID" value="GMOY009369-PA"/>
    <property type="gene ID" value="GMOY009369"/>
</dbReference>
<dbReference type="VEuPathDB" id="VectorBase:GMOY009369"/>
<dbReference type="CDD" id="cd06558">
    <property type="entry name" value="crotonase-like"/>
    <property type="match status" value="2"/>
</dbReference>
<comment type="function">
    <text evidence="6">May play a role in fatty acid biosynthesis and insulin sensitivity.</text>
</comment>
<protein>
    <recommendedName>
        <fullName evidence="7">Enoyl-CoA hydratase domain-containing protein 3, mitochondrial</fullName>
    </recommendedName>
</protein>
<dbReference type="InterPro" id="IPR029045">
    <property type="entry name" value="ClpP/crotonase-like_dom_sf"/>
</dbReference>
<evidence type="ECO:0000256" key="4">
    <source>
        <dbReference type="ARBA" id="ARBA00023098"/>
    </source>
</evidence>
<dbReference type="InterPro" id="IPR052377">
    <property type="entry name" value="Mitochondrial_ECH-domain"/>
</dbReference>
<dbReference type="Gene3D" id="1.10.12.10">
    <property type="entry name" value="Lyase 2-enoyl-coa Hydratase, Chain A, domain 2"/>
    <property type="match status" value="2"/>
</dbReference>
<evidence type="ECO:0000256" key="5">
    <source>
        <dbReference type="ARBA" id="ARBA00023128"/>
    </source>
</evidence>
<dbReference type="GO" id="GO:0005739">
    <property type="term" value="C:mitochondrion"/>
    <property type="evidence" value="ECO:0007669"/>
    <property type="project" value="UniProtKB-SubCell"/>
</dbReference>
<dbReference type="SUPFAM" id="SSF52096">
    <property type="entry name" value="ClpP/crotonase"/>
    <property type="match status" value="3"/>
</dbReference>
<keyword evidence="5" id="KW-0496">Mitochondrion</keyword>
<keyword evidence="2" id="KW-0276">Fatty acid metabolism</keyword>
<keyword evidence="3" id="KW-0809">Transit peptide</keyword>
<dbReference type="GO" id="GO:0016836">
    <property type="term" value="F:hydro-lyase activity"/>
    <property type="evidence" value="ECO:0007669"/>
    <property type="project" value="TreeGrafter"/>
</dbReference>
<evidence type="ECO:0000256" key="7">
    <source>
        <dbReference type="ARBA" id="ARBA00040545"/>
    </source>
</evidence>
<evidence type="ECO:0000256" key="2">
    <source>
        <dbReference type="ARBA" id="ARBA00022832"/>
    </source>
</evidence>
<evidence type="ECO:0000256" key="3">
    <source>
        <dbReference type="ARBA" id="ARBA00022946"/>
    </source>
</evidence>
<reference evidence="8" key="1">
    <citation type="submission" date="2020-05" db="UniProtKB">
        <authorList>
            <consortium name="EnsemblMetazoa"/>
        </authorList>
    </citation>
    <scope>IDENTIFICATION</scope>
    <source>
        <strain evidence="8">Yale</strain>
    </source>
</reference>